<reference evidence="1 2" key="1">
    <citation type="submission" date="2024-04" db="EMBL/GenBank/DDBJ databases">
        <title>WGS of bacteria from Torrens River.</title>
        <authorList>
            <person name="Wyrsch E.R."/>
            <person name="Drigo B."/>
        </authorList>
    </citation>
    <scope>NUCLEOTIDE SEQUENCE [LARGE SCALE GENOMIC DNA]</scope>
    <source>
        <strain evidence="1 2">TWI391</strain>
    </source>
</reference>
<evidence type="ECO:0000313" key="1">
    <source>
        <dbReference type="EMBL" id="MEN5378751.1"/>
    </source>
</evidence>
<dbReference type="Proteomes" id="UP001409291">
    <property type="component" value="Unassembled WGS sequence"/>
</dbReference>
<organism evidence="1 2">
    <name type="scientific">Sphingobacterium kitahiroshimense</name>
    <dbReference type="NCBI Taxonomy" id="470446"/>
    <lineage>
        <taxon>Bacteria</taxon>
        <taxon>Pseudomonadati</taxon>
        <taxon>Bacteroidota</taxon>
        <taxon>Sphingobacteriia</taxon>
        <taxon>Sphingobacteriales</taxon>
        <taxon>Sphingobacteriaceae</taxon>
        <taxon>Sphingobacterium</taxon>
    </lineage>
</organism>
<name>A0ABV0BVP9_9SPHI</name>
<dbReference type="InterPro" id="IPR032675">
    <property type="entry name" value="LRR_dom_sf"/>
</dbReference>
<comment type="caution">
    <text evidence="1">The sequence shown here is derived from an EMBL/GenBank/DDBJ whole genome shotgun (WGS) entry which is preliminary data.</text>
</comment>
<dbReference type="RefSeq" id="WP_346581662.1">
    <property type="nucleotide sequence ID" value="NZ_JBDJNQ010000007.1"/>
</dbReference>
<dbReference type="Gene3D" id="3.80.10.10">
    <property type="entry name" value="Ribonuclease Inhibitor"/>
    <property type="match status" value="1"/>
</dbReference>
<dbReference type="EMBL" id="JBDJNQ010000007">
    <property type="protein sequence ID" value="MEN5378751.1"/>
    <property type="molecule type" value="Genomic_DNA"/>
</dbReference>
<gene>
    <name evidence="1" type="ORF">ABE541_15920</name>
</gene>
<sequence length="323" mass="37312">MAEKWIHSMNGVPWTNVKMNDAIQILRPNASVTFAFGAEALSVLKDLNEIVFQVRPDLILHVWSVADNRIITNEELSLLTKMGNVKKLYFNGFNNTSLKEVAEMEQLTSLRLEPKKKLDLSFIEKLTQLSNISLTGKFMALEPLSSCNKLTNLHLSTTINSFSFFKTLNNIRHLSIDNCITSSDFNHINRETLINLSITSIKMLENVDFLADFQNLQSLRLGATRVKTLPSLAKLTKLKKLEFDCMKVWENPEILQTLPMLEELLLKEINTKLKAEQFYFLTAMDTLTSLDYRFMDFNKSRIEKLNNWFKEKSKEYILKNNNT</sequence>
<protein>
    <recommendedName>
        <fullName evidence="3">Internalin A</fullName>
    </recommendedName>
</protein>
<evidence type="ECO:0000313" key="2">
    <source>
        <dbReference type="Proteomes" id="UP001409291"/>
    </source>
</evidence>
<accession>A0ABV0BVP9</accession>
<dbReference type="SUPFAM" id="SSF52058">
    <property type="entry name" value="L domain-like"/>
    <property type="match status" value="1"/>
</dbReference>
<proteinExistence type="predicted"/>
<keyword evidence="2" id="KW-1185">Reference proteome</keyword>
<evidence type="ECO:0008006" key="3">
    <source>
        <dbReference type="Google" id="ProtNLM"/>
    </source>
</evidence>